<comment type="caution">
    <text evidence="4">The sequence shown here is derived from an EMBL/GenBank/DDBJ whole genome shotgun (WGS) entry which is preliminary data.</text>
</comment>
<evidence type="ECO:0000256" key="1">
    <source>
        <dbReference type="ARBA" id="ARBA00022737"/>
    </source>
</evidence>
<dbReference type="GO" id="GO:0072380">
    <property type="term" value="C:TRC complex"/>
    <property type="evidence" value="ECO:0007669"/>
    <property type="project" value="TreeGrafter"/>
</dbReference>
<dbReference type="Gene3D" id="1.25.40.10">
    <property type="entry name" value="Tetratricopeptide repeat domain"/>
    <property type="match status" value="1"/>
</dbReference>
<dbReference type="PANTHER" id="PTHR45831:SF2">
    <property type="entry name" value="LD24721P"/>
    <property type="match status" value="1"/>
</dbReference>
<keyword evidence="2" id="KW-0802">TPR repeat</keyword>
<feature type="region of interest" description="Disordered" evidence="3">
    <location>
        <begin position="440"/>
        <end position="459"/>
    </location>
</feature>
<organism evidence="4 5">
    <name type="scientific">Ditylenchus destructor</name>
    <dbReference type="NCBI Taxonomy" id="166010"/>
    <lineage>
        <taxon>Eukaryota</taxon>
        <taxon>Metazoa</taxon>
        <taxon>Ecdysozoa</taxon>
        <taxon>Nematoda</taxon>
        <taxon>Chromadorea</taxon>
        <taxon>Rhabditida</taxon>
        <taxon>Tylenchina</taxon>
        <taxon>Tylenchomorpha</taxon>
        <taxon>Sphaerularioidea</taxon>
        <taxon>Anguinidae</taxon>
        <taxon>Anguininae</taxon>
        <taxon>Ditylenchus</taxon>
    </lineage>
</organism>
<gene>
    <name evidence="4" type="ORF">DdX_00950</name>
</gene>
<protein>
    <submittedName>
        <fullName evidence="4">Small glutamine-rich tetratricopeptide repeat-containing protein beta</fullName>
    </submittedName>
</protein>
<dbReference type="PANTHER" id="PTHR45831">
    <property type="entry name" value="LD24721P"/>
    <property type="match status" value="1"/>
</dbReference>
<dbReference type="GO" id="GO:0016020">
    <property type="term" value="C:membrane"/>
    <property type="evidence" value="ECO:0007669"/>
    <property type="project" value="TreeGrafter"/>
</dbReference>
<sequence>MAPLCNCQSPHKKADQLRDEGKSFFIQHNYKKAVSRYTASLEIVKCPLTYCFRAQSYIYLKRYHNALVDADEALLLDENSIKAQFRKAMALKGLDRKEQALDILEKCHNLQPNNEEINKEFTKLHKQLRPMPLLEIDFECCNNAHQQTPEKKFIPGAKIAKLQIIQSPAVWTDTSFVVVVTFVDRSETITLDSLEEARRAFVSYSQKIEETELFAITIRPDVIAFLKSVKKVCWSGSMLHLVNVEFESESIFADFFNETVHPLGIVFEDIDRIHFNLTQALNKLNDGFRYSIRGIGVFVLGFLFAKYEQSCSKKIDTEQLVEMMHRPPNDMTANMSRQFRSKKVKPNGKIHNFVLDVCSSYLDVSVEDFIEMFVNRFPQRVDCSSPKVCYRARIILTEETRIILNIEVYENAYEILKVYQDMDEEYTAIIIHRHPQDSTVVSAETSSPSSSNMHRFIKH</sequence>
<reference evidence="4" key="1">
    <citation type="submission" date="2022-01" db="EMBL/GenBank/DDBJ databases">
        <title>Genome Sequence Resource for Two Populations of Ditylenchus destructor, the Migratory Endoparasitic Phytonematode.</title>
        <authorList>
            <person name="Zhang H."/>
            <person name="Lin R."/>
            <person name="Xie B."/>
        </authorList>
    </citation>
    <scope>NUCLEOTIDE SEQUENCE</scope>
    <source>
        <strain evidence="4">BazhouSP</strain>
    </source>
</reference>
<feature type="compositionally biased region" description="Low complexity" evidence="3">
    <location>
        <begin position="440"/>
        <end position="451"/>
    </location>
</feature>
<dbReference type="GO" id="GO:0006620">
    <property type="term" value="P:post-translational protein targeting to endoplasmic reticulum membrane"/>
    <property type="evidence" value="ECO:0007669"/>
    <property type="project" value="TreeGrafter"/>
</dbReference>
<proteinExistence type="predicted"/>
<accession>A0AAD4R7Q2</accession>
<dbReference type="Proteomes" id="UP001201812">
    <property type="component" value="Unassembled WGS sequence"/>
</dbReference>
<dbReference type="InterPro" id="IPR019734">
    <property type="entry name" value="TPR_rpt"/>
</dbReference>
<dbReference type="InterPro" id="IPR011990">
    <property type="entry name" value="TPR-like_helical_dom_sf"/>
</dbReference>
<dbReference type="EMBL" id="JAKKPZ010000001">
    <property type="protein sequence ID" value="KAI1728749.1"/>
    <property type="molecule type" value="Genomic_DNA"/>
</dbReference>
<dbReference type="GO" id="GO:0060090">
    <property type="term" value="F:molecular adaptor activity"/>
    <property type="evidence" value="ECO:0007669"/>
    <property type="project" value="TreeGrafter"/>
</dbReference>
<dbReference type="SMART" id="SM00028">
    <property type="entry name" value="TPR"/>
    <property type="match status" value="2"/>
</dbReference>
<dbReference type="SUPFAM" id="SSF48452">
    <property type="entry name" value="TPR-like"/>
    <property type="match status" value="1"/>
</dbReference>
<evidence type="ECO:0000256" key="3">
    <source>
        <dbReference type="SAM" id="MobiDB-lite"/>
    </source>
</evidence>
<evidence type="ECO:0000313" key="5">
    <source>
        <dbReference type="Proteomes" id="UP001201812"/>
    </source>
</evidence>
<evidence type="ECO:0000256" key="2">
    <source>
        <dbReference type="ARBA" id="ARBA00022803"/>
    </source>
</evidence>
<dbReference type="InterPro" id="IPR047150">
    <property type="entry name" value="SGT"/>
</dbReference>
<keyword evidence="1" id="KW-0677">Repeat</keyword>
<name>A0AAD4R7Q2_9BILA</name>
<dbReference type="AlphaFoldDB" id="A0AAD4R7Q2"/>
<keyword evidence="5" id="KW-1185">Reference proteome</keyword>
<evidence type="ECO:0000313" key="4">
    <source>
        <dbReference type="EMBL" id="KAI1728749.1"/>
    </source>
</evidence>